<organism evidence="2 3">
    <name type="scientific">Actinoplanes aureus</name>
    <dbReference type="NCBI Taxonomy" id="2792083"/>
    <lineage>
        <taxon>Bacteria</taxon>
        <taxon>Bacillati</taxon>
        <taxon>Actinomycetota</taxon>
        <taxon>Actinomycetes</taxon>
        <taxon>Micromonosporales</taxon>
        <taxon>Micromonosporaceae</taxon>
        <taxon>Actinoplanes</taxon>
    </lineage>
</organism>
<sequence>MTVTAPVAALDNPARRVLWRTGAASLIAGPLLFFAGSVTAPAQDSETQAGYVESLARDPMLTQVSALLLHYGNIFIGVGALLLPLLVRGRKGAVVTIVGSLMMALGFLNISGNLLSDWWIMELGRNLPIEQAVALAEGALGHGLLQVWNFTEMLSLLGVVVAQVGLARAGVIGWWAVPLPVVCLLGAFALPLSMPLLISAVVGAAFAPLVVAGIRAMRRPA</sequence>
<gene>
    <name evidence="2" type="ORF">I4J89_10850</name>
</gene>
<feature type="transmembrane region" description="Helical" evidence="1">
    <location>
        <begin position="94"/>
        <end position="115"/>
    </location>
</feature>
<evidence type="ECO:0008006" key="4">
    <source>
        <dbReference type="Google" id="ProtNLM"/>
    </source>
</evidence>
<name>A0A931C5X4_9ACTN</name>
<proteinExistence type="predicted"/>
<keyword evidence="1" id="KW-0472">Membrane</keyword>
<evidence type="ECO:0000256" key="1">
    <source>
        <dbReference type="SAM" id="Phobius"/>
    </source>
</evidence>
<dbReference type="AlphaFoldDB" id="A0A931C5X4"/>
<comment type="caution">
    <text evidence="2">The sequence shown here is derived from an EMBL/GenBank/DDBJ whole genome shotgun (WGS) entry which is preliminary data.</text>
</comment>
<keyword evidence="1" id="KW-1133">Transmembrane helix</keyword>
<evidence type="ECO:0000313" key="3">
    <source>
        <dbReference type="Proteomes" id="UP000598146"/>
    </source>
</evidence>
<protein>
    <recommendedName>
        <fullName evidence="4">DUF4386 family protein</fullName>
    </recommendedName>
</protein>
<keyword evidence="3" id="KW-1185">Reference proteome</keyword>
<feature type="transmembrane region" description="Helical" evidence="1">
    <location>
        <begin position="196"/>
        <end position="217"/>
    </location>
</feature>
<dbReference type="Proteomes" id="UP000598146">
    <property type="component" value="Unassembled WGS sequence"/>
</dbReference>
<dbReference type="EMBL" id="JADQTO010000004">
    <property type="protein sequence ID" value="MBG0561962.1"/>
    <property type="molecule type" value="Genomic_DNA"/>
</dbReference>
<feature type="transmembrane region" description="Helical" evidence="1">
    <location>
        <begin position="66"/>
        <end position="87"/>
    </location>
</feature>
<accession>A0A931C5X4</accession>
<feature type="transmembrane region" description="Helical" evidence="1">
    <location>
        <begin position="147"/>
        <end position="165"/>
    </location>
</feature>
<evidence type="ECO:0000313" key="2">
    <source>
        <dbReference type="EMBL" id="MBG0561962.1"/>
    </source>
</evidence>
<keyword evidence="1" id="KW-0812">Transmembrane</keyword>
<reference evidence="2" key="1">
    <citation type="submission" date="2020-11" db="EMBL/GenBank/DDBJ databases">
        <title>Isolation and identification of active actinomycetes.</title>
        <authorList>
            <person name="Sun X."/>
        </authorList>
    </citation>
    <scope>NUCLEOTIDE SEQUENCE</scope>
    <source>
        <strain evidence="2">NEAU-A11</strain>
    </source>
</reference>
<dbReference type="RefSeq" id="WP_196413745.1">
    <property type="nucleotide sequence ID" value="NZ_JADQTO010000004.1"/>
</dbReference>
<feature type="transmembrane region" description="Helical" evidence="1">
    <location>
        <begin position="172"/>
        <end position="190"/>
    </location>
</feature>